<comment type="caution">
    <text evidence="3">The sequence shown here is derived from an EMBL/GenBank/DDBJ whole genome shotgun (WGS) entry which is preliminary data.</text>
</comment>
<evidence type="ECO:0000256" key="1">
    <source>
        <dbReference type="SAM" id="MobiDB-lite"/>
    </source>
</evidence>
<feature type="compositionally biased region" description="Low complexity" evidence="1">
    <location>
        <begin position="293"/>
        <end position="302"/>
    </location>
</feature>
<evidence type="ECO:0000256" key="2">
    <source>
        <dbReference type="SAM" id="Phobius"/>
    </source>
</evidence>
<evidence type="ECO:0000313" key="4">
    <source>
        <dbReference type="Proteomes" id="UP000622166"/>
    </source>
</evidence>
<sequence length="326" mass="35387">MHQEQGAYYPPYYEGSYNEYNEAGTGRHRAPADVFSETLIPPPSGWDPAEELAFMLQESMEQQVPVLHDEPEPDPDESVISPAPGTPLGNVQEITAKLPPLRRSPRKHKLRKDLGFLRVASLLIAALAAVIASSVSLFGGMAAYEPLRLAAVSRTEGGIVSWWPLLVYGPWLVASLSVLRAALHRRRAVHSWGVVLLFSSIAMLLCIVQAPKTVSDTAAAALPALASLVCFQQIVRQITLTRPPQRTAPRHRMRPSPAAQAPTGEDTSDATVKKDTSSPPPARQRPRTDGARPDAPAPGAAAPKRRVTNPVGRPAPDTQVFRRPVR</sequence>
<feature type="transmembrane region" description="Helical" evidence="2">
    <location>
        <begin position="116"/>
        <end position="139"/>
    </location>
</feature>
<gene>
    <name evidence="3" type="ORF">GCM10010365_08260</name>
</gene>
<keyword evidence="2" id="KW-0812">Transmembrane</keyword>
<keyword evidence="2" id="KW-0472">Membrane</keyword>
<dbReference type="EMBL" id="BMVW01000001">
    <property type="protein sequence ID" value="GGY92145.1"/>
    <property type="molecule type" value="Genomic_DNA"/>
</dbReference>
<name>A0A918UDK4_9ACTN</name>
<dbReference type="AlphaFoldDB" id="A0A918UDK4"/>
<evidence type="ECO:0000313" key="3">
    <source>
        <dbReference type="EMBL" id="GGY92145.1"/>
    </source>
</evidence>
<reference evidence="3" key="2">
    <citation type="submission" date="2020-09" db="EMBL/GenBank/DDBJ databases">
        <authorList>
            <person name="Sun Q."/>
            <person name="Ohkuma M."/>
        </authorList>
    </citation>
    <scope>NUCLEOTIDE SEQUENCE</scope>
    <source>
        <strain evidence="3">JCM 4815</strain>
    </source>
</reference>
<evidence type="ECO:0008006" key="5">
    <source>
        <dbReference type="Google" id="ProtNLM"/>
    </source>
</evidence>
<keyword evidence="4" id="KW-1185">Reference proteome</keyword>
<proteinExistence type="predicted"/>
<keyword evidence="2" id="KW-1133">Transmembrane helix</keyword>
<dbReference type="Proteomes" id="UP000622166">
    <property type="component" value="Unassembled WGS sequence"/>
</dbReference>
<dbReference type="RefSeq" id="WP_229858138.1">
    <property type="nucleotide sequence ID" value="NZ_BMVW01000001.1"/>
</dbReference>
<reference evidence="3" key="1">
    <citation type="journal article" date="2014" name="Int. J. Syst. Evol. Microbiol.">
        <title>Complete genome sequence of Corynebacterium casei LMG S-19264T (=DSM 44701T), isolated from a smear-ripened cheese.</title>
        <authorList>
            <consortium name="US DOE Joint Genome Institute (JGI-PGF)"/>
            <person name="Walter F."/>
            <person name="Albersmeier A."/>
            <person name="Kalinowski J."/>
            <person name="Ruckert C."/>
        </authorList>
    </citation>
    <scope>NUCLEOTIDE SEQUENCE</scope>
    <source>
        <strain evidence="3">JCM 4815</strain>
    </source>
</reference>
<organism evidence="3 4">
    <name type="scientific">Streptomyces poonensis</name>
    <dbReference type="NCBI Taxonomy" id="68255"/>
    <lineage>
        <taxon>Bacteria</taxon>
        <taxon>Bacillati</taxon>
        <taxon>Actinomycetota</taxon>
        <taxon>Actinomycetes</taxon>
        <taxon>Kitasatosporales</taxon>
        <taxon>Streptomycetaceae</taxon>
        <taxon>Streptomyces</taxon>
    </lineage>
</organism>
<accession>A0A918UDK4</accession>
<protein>
    <recommendedName>
        <fullName evidence="5">DUF2637 domain-containing protein</fullName>
    </recommendedName>
</protein>
<feature type="transmembrane region" description="Helical" evidence="2">
    <location>
        <begin position="191"/>
        <end position="211"/>
    </location>
</feature>
<feature type="region of interest" description="Disordered" evidence="1">
    <location>
        <begin position="241"/>
        <end position="326"/>
    </location>
</feature>
<feature type="transmembrane region" description="Helical" evidence="2">
    <location>
        <begin position="159"/>
        <end position="179"/>
    </location>
</feature>